<feature type="transmembrane region" description="Helical" evidence="11">
    <location>
        <begin position="174"/>
        <end position="195"/>
    </location>
</feature>
<feature type="transmembrane region" description="Helical" evidence="11">
    <location>
        <begin position="81"/>
        <end position="103"/>
    </location>
</feature>
<dbReference type="EMBL" id="ML979136">
    <property type="protein sequence ID" value="KAF1915404.1"/>
    <property type="molecule type" value="Genomic_DNA"/>
</dbReference>
<dbReference type="GO" id="GO:0004932">
    <property type="term" value="F:mating-type factor pheromone receptor activity"/>
    <property type="evidence" value="ECO:0007669"/>
    <property type="project" value="InterPro"/>
</dbReference>
<evidence type="ECO:0000256" key="1">
    <source>
        <dbReference type="ARBA" id="ARBA00004141"/>
    </source>
</evidence>
<keyword evidence="3" id="KW-0589">Pheromone response</keyword>
<dbReference type="Proteomes" id="UP000800096">
    <property type="component" value="Unassembled WGS sequence"/>
</dbReference>
<dbReference type="PANTHER" id="PTHR28097">
    <property type="entry name" value="PHEROMONE A FACTOR RECEPTOR"/>
    <property type="match status" value="1"/>
</dbReference>
<dbReference type="Pfam" id="PF02076">
    <property type="entry name" value="STE3"/>
    <property type="match status" value="1"/>
</dbReference>
<keyword evidence="4 11" id="KW-0812">Transmembrane</keyword>
<keyword evidence="6" id="KW-0297">G-protein coupled receptor</keyword>
<organism evidence="12 13">
    <name type="scientific">Ampelomyces quisqualis</name>
    <name type="common">Powdery mildew agent</name>
    <dbReference type="NCBI Taxonomy" id="50730"/>
    <lineage>
        <taxon>Eukaryota</taxon>
        <taxon>Fungi</taxon>
        <taxon>Dikarya</taxon>
        <taxon>Ascomycota</taxon>
        <taxon>Pezizomycotina</taxon>
        <taxon>Dothideomycetes</taxon>
        <taxon>Pleosporomycetidae</taxon>
        <taxon>Pleosporales</taxon>
        <taxon>Pleosporineae</taxon>
        <taxon>Phaeosphaeriaceae</taxon>
        <taxon>Ampelomyces</taxon>
    </lineage>
</organism>
<dbReference type="InterPro" id="IPR001499">
    <property type="entry name" value="GPCR_STE3"/>
</dbReference>
<evidence type="ECO:0000256" key="9">
    <source>
        <dbReference type="ARBA" id="ARBA00023224"/>
    </source>
</evidence>
<keyword evidence="13" id="KW-1185">Reference proteome</keyword>
<feature type="compositionally biased region" description="Low complexity" evidence="10">
    <location>
        <begin position="441"/>
        <end position="453"/>
    </location>
</feature>
<evidence type="ECO:0000256" key="2">
    <source>
        <dbReference type="ARBA" id="ARBA00011085"/>
    </source>
</evidence>
<dbReference type="GO" id="GO:0005886">
    <property type="term" value="C:plasma membrane"/>
    <property type="evidence" value="ECO:0007669"/>
    <property type="project" value="TreeGrafter"/>
</dbReference>
<feature type="transmembrane region" description="Helical" evidence="11">
    <location>
        <begin position="39"/>
        <end position="61"/>
    </location>
</feature>
<keyword evidence="9" id="KW-0807">Transducer</keyword>
<dbReference type="PRINTS" id="PR00899">
    <property type="entry name" value="GPCRSTE3"/>
</dbReference>
<feature type="transmembrane region" description="Helical" evidence="11">
    <location>
        <begin position="124"/>
        <end position="145"/>
    </location>
</feature>
<comment type="subcellular location">
    <subcellularLocation>
        <location evidence="1">Membrane</location>
        <topology evidence="1">Multi-pass membrane protein</topology>
    </subcellularLocation>
</comment>
<name>A0A6A5QLQ1_AMPQU</name>
<evidence type="ECO:0000256" key="3">
    <source>
        <dbReference type="ARBA" id="ARBA00022507"/>
    </source>
</evidence>
<feature type="transmembrane region" description="Helical" evidence="11">
    <location>
        <begin position="12"/>
        <end position="32"/>
    </location>
</feature>
<feature type="transmembrane region" description="Helical" evidence="11">
    <location>
        <begin position="215"/>
        <end position="238"/>
    </location>
</feature>
<gene>
    <name evidence="12" type="ORF">BDU57DRAFT_518357</name>
</gene>
<accession>A0A6A5QLQ1</accession>
<evidence type="ECO:0000313" key="12">
    <source>
        <dbReference type="EMBL" id="KAF1915404.1"/>
    </source>
</evidence>
<dbReference type="CDD" id="cd14966">
    <property type="entry name" value="7tmD_STE3"/>
    <property type="match status" value="1"/>
</dbReference>
<evidence type="ECO:0000256" key="8">
    <source>
        <dbReference type="ARBA" id="ARBA00023170"/>
    </source>
</evidence>
<dbReference type="AlphaFoldDB" id="A0A6A5QLQ1"/>
<evidence type="ECO:0000256" key="4">
    <source>
        <dbReference type="ARBA" id="ARBA00022692"/>
    </source>
</evidence>
<dbReference type="GO" id="GO:0000750">
    <property type="term" value="P:pheromone-dependent signal transduction involved in conjugation with cellular fusion"/>
    <property type="evidence" value="ECO:0007669"/>
    <property type="project" value="TreeGrafter"/>
</dbReference>
<evidence type="ECO:0000256" key="11">
    <source>
        <dbReference type="SAM" id="Phobius"/>
    </source>
</evidence>
<protein>
    <submittedName>
        <fullName evidence="12">Pheromone A receptor-domain-containing protein</fullName>
    </submittedName>
</protein>
<evidence type="ECO:0000256" key="5">
    <source>
        <dbReference type="ARBA" id="ARBA00022989"/>
    </source>
</evidence>
<comment type="similarity">
    <text evidence="2">Belongs to the G-protein coupled receptor 4 family.</text>
</comment>
<evidence type="ECO:0000256" key="10">
    <source>
        <dbReference type="SAM" id="MobiDB-lite"/>
    </source>
</evidence>
<evidence type="ECO:0000256" key="6">
    <source>
        <dbReference type="ARBA" id="ARBA00023040"/>
    </source>
</evidence>
<evidence type="ECO:0000256" key="7">
    <source>
        <dbReference type="ARBA" id="ARBA00023136"/>
    </source>
</evidence>
<proteinExistence type="inferred from homology"/>
<feature type="compositionally biased region" description="Basic and acidic residues" evidence="10">
    <location>
        <begin position="463"/>
        <end position="475"/>
    </location>
</feature>
<dbReference type="PANTHER" id="PTHR28097:SF1">
    <property type="entry name" value="PHEROMONE A FACTOR RECEPTOR"/>
    <property type="match status" value="1"/>
</dbReference>
<keyword evidence="8 12" id="KW-0675">Receptor</keyword>
<dbReference type="OrthoDB" id="2874149at2759"/>
<feature type="region of interest" description="Disordered" evidence="10">
    <location>
        <begin position="423"/>
        <end position="489"/>
    </location>
</feature>
<keyword evidence="7 11" id="KW-0472">Membrane</keyword>
<sequence>MSSMDLPYYPQAVLLPIFAFPSWILCIPPLFWHFRQSNVAAGSLILWVIFINFFNSINPLIWPRDNLPEWWDGQGWCDINIRIQVGATVGTTASAAMIVRKLAKVMDTRNIKVSSSRNSKLKENALEIVWCWVYPLVLIIVYYIVQPARYFIYGITGCISTFDPSWPSIVLNTMWAPITTLVAACYAVLLTYRLYRYRREFVRLLAARNTTKSRFIRLFVICIIIIAAYVPYTLWLVVILCRSITESYSWSRVHNPATFHAILKVPSLGTVSVDKWGQVVTGYVLFFVFGTGSDAYNTYRKMLLAIGLGRIFPGLHVMRDTGASTPSSFINARTWTNSLSSKAKSLFWSRSDSVADTFGGDSTRCNSVALGSMMRLGSVTAEDPVLHRDATQHLGLGLFNRVFGRKEVQRPVLPIFLGRRSRSEAEMTETDMNKRDLSPRASAAAWASDKSSSTKTGAGEGVRVFHEVRLDHEQLEGGTKGKNLEEDWA</sequence>
<feature type="compositionally biased region" description="Basic and acidic residues" evidence="10">
    <location>
        <begin position="423"/>
        <end position="438"/>
    </location>
</feature>
<reference evidence="12" key="1">
    <citation type="journal article" date="2020" name="Stud. Mycol.">
        <title>101 Dothideomycetes genomes: a test case for predicting lifestyles and emergence of pathogens.</title>
        <authorList>
            <person name="Haridas S."/>
            <person name="Albert R."/>
            <person name="Binder M."/>
            <person name="Bloem J."/>
            <person name="Labutti K."/>
            <person name="Salamov A."/>
            <person name="Andreopoulos B."/>
            <person name="Baker S."/>
            <person name="Barry K."/>
            <person name="Bills G."/>
            <person name="Bluhm B."/>
            <person name="Cannon C."/>
            <person name="Castanera R."/>
            <person name="Culley D."/>
            <person name="Daum C."/>
            <person name="Ezra D."/>
            <person name="Gonzalez J."/>
            <person name="Henrissat B."/>
            <person name="Kuo A."/>
            <person name="Liang C."/>
            <person name="Lipzen A."/>
            <person name="Lutzoni F."/>
            <person name="Magnuson J."/>
            <person name="Mondo S."/>
            <person name="Nolan M."/>
            <person name="Ohm R."/>
            <person name="Pangilinan J."/>
            <person name="Park H.-J."/>
            <person name="Ramirez L."/>
            <person name="Alfaro M."/>
            <person name="Sun H."/>
            <person name="Tritt A."/>
            <person name="Yoshinaga Y."/>
            <person name="Zwiers L.-H."/>
            <person name="Turgeon B."/>
            <person name="Goodwin S."/>
            <person name="Spatafora J."/>
            <person name="Crous P."/>
            <person name="Grigoriev I."/>
        </authorList>
    </citation>
    <scope>NUCLEOTIDE SEQUENCE</scope>
    <source>
        <strain evidence="12">HMLAC05119</strain>
    </source>
</reference>
<keyword evidence="5 11" id="KW-1133">Transmembrane helix</keyword>
<evidence type="ECO:0000313" key="13">
    <source>
        <dbReference type="Proteomes" id="UP000800096"/>
    </source>
</evidence>